<accession>A0A8H3UNJ4</accession>
<dbReference type="GO" id="GO:0005634">
    <property type="term" value="C:nucleus"/>
    <property type="evidence" value="ECO:0007669"/>
    <property type="project" value="UniProtKB-SubCell"/>
</dbReference>
<keyword evidence="3" id="KW-0805">Transcription regulation</keyword>
<evidence type="ECO:0000256" key="5">
    <source>
        <dbReference type="ARBA" id="ARBA00023242"/>
    </source>
</evidence>
<evidence type="ECO:0000256" key="2">
    <source>
        <dbReference type="ARBA" id="ARBA00005330"/>
    </source>
</evidence>
<keyword evidence="8" id="KW-1185">Reference proteome</keyword>
<comment type="similarity">
    <text evidence="2">Belongs to the NGG1 family.</text>
</comment>
<evidence type="ECO:0000256" key="4">
    <source>
        <dbReference type="ARBA" id="ARBA00023163"/>
    </source>
</evidence>
<feature type="compositionally biased region" description="Polar residues" evidence="6">
    <location>
        <begin position="38"/>
        <end position="64"/>
    </location>
</feature>
<protein>
    <submittedName>
        <fullName evidence="7">Uncharacterized protein</fullName>
    </submittedName>
</protein>
<comment type="caution">
    <text evidence="7">The sequence shown here is derived from an EMBL/GenBank/DDBJ whole genome shotgun (WGS) entry which is preliminary data.</text>
</comment>
<dbReference type="InterPro" id="IPR019340">
    <property type="entry name" value="Histone_AcTrfase_su3"/>
</dbReference>
<keyword evidence="5" id="KW-0539">Nucleus</keyword>
<dbReference type="AlphaFoldDB" id="A0A8H3UNJ4"/>
<feature type="compositionally biased region" description="Polar residues" evidence="6">
    <location>
        <begin position="99"/>
        <end position="111"/>
    </location>
</feature>
<organism evidence="7 8">
    <name type="scientific">Venturia inaequalis</name>
    <name type="common">Apple scab fungus</name>
    <dbReference type="NCBI Taxonomy" id="5025"/>
    <lineage>
        <taxon>Eukaryota</taxon>
        <taxon>Fungi</taxon>
        <taxon>Dikarya</taxon>
        <taxon>Ascomycota</taxon>
        <taxon>Pezizomycotina</taxon>
        <taxon>Dothideomycetes</taxon>
        <taxon>Pleosporomycetidae</taxon>
        <taxon>Venturiales</taxon>
        <taxon>Venturiaceae</taxon>
        <taxon>Venturia</taxon>
    </lineage>
</organism>
<reference evidence="7 8" key="1">
    <citation type="submission" date="2019-07" db="EMBL/GenBank/DDBJ databases">
        <title>Venturia inaequalis Genome Resource.</title>
        <authorList>
            <person name="Lichtner F.J."/>
        </authorList>
    </citation>
    <scope>NUCLEOTIDE SEQUENCE [LARGE SCALE GENOMIC DNA]</scope>
    <source>
        <strain evidence="7 8">DMI_063113</strain>
    </source>
</reference>
<keyword evidence="4" id="KW-0804">Transcription</keyword>
<feature type="region of interest" description="Disordered" evidence="6">
    <location>
        <begin position="188"/>
        <end position="296"/>
    </location>
</feature>
<gene>
    <name evidence="7" type="ORF">EG327_009113</name>
</gene>
<dbReference type="PANTHER" id="PTHR13556">
    <property type="entry name" value="TRANSCRIPTIONAL ADAPTER 3-RELATED"/>
    <property type="match status" value="1"/>
</dbReference>
<feature type="compositionally biased region" description="Polar residues" evidence="6">
    <location>
        <begin position="251"/>
        <end position="264"/>
    </location>
</feature>
<feature type="region of interest" description="Disordered" evidence="6">
    <location>
        <begin position="1"/>
        <end position="115"/>
    </location>
</feature>
<dbReference type="PANTHER" id="PTHR13556:SF2">
    <property type="entry name" value="TRANSCRIPTIONAL ADAPTER 3"/>
    <property type="match status" value="1"/>
</dbReference>
<dbReference type="Proteomes" id="UP000490939">
    <property type="component" value="Unassembled WGS sequence"/>
</dbReference>
<evidence type="ECO:0000313" key="8">
    <source>
        <dbReference type="Proteomes" id="UP000490939"/>
    </source>
</evidence>
<feature type="compositionally biased region" description="Polar residues" evidence="6">
    <location>
        <begin position="20"/>
        <end position="31"/>
    </location>
</feature>
<evidence type="ECO:0000256" key="6">
    <source>
        <dbReference type="SAM" id="MobiDB-lite"/>
    </source>
</evidence>
<evidence type="ECO:0000313" key="7">
    <source>
        <dbReference type="EMBL" id="KAE9973385.1"/>
    </source>
</evidence>
<dbReference type="GO" id="GO:0000124">
    <property type="term" value="C:SAGA complex"/>
    <property type="evidence" value="ECO:0007669"/>
    <property type="project" value="TreeGrafter"/>
</dbReference>
<name>A0A8H3UNJ4_VENIN</name>
<feature type="region of interest" description="Disordered" evidence="6">
    <location>
        <begin position="652"/>
        <end position="721"/>
    </location>
</feature>
<proteinExistence type="inferred from homology"/>
<feature type="compositionally biased region" description="Basic and acidic residues" evidence="6">
    <location>
        <begin position="188"/>
        <end position="202"/>
    </location>
</feature>
<comment type="subcellular location">
    <subcellularLocation>
        <location evidence="1">Nucleus</location>
    </subcellularLocation>
</comment>
<evidence type="ECO:0000256" key="3">
    <source>
        <dbReference type="ARBA" id="ARBA00023015"/>
    </source>
</evidence>
<evidence type="ECO:0000256" key="1">
    <source>
        <dbReference type="ARBA" id="ARBA00004123"/>
    </source>
</evidence>
<dbReference type="EMBL" id="WNWR01000595">
    <property type="protein sequence ID" value="KAE9973385.1"/>
    <property type="molecule type" value="Genomic_DNA"/>
</dbReference>
<sequence length="721" mass="79289">MAGSGRNGEFSRRERARQSGRLQYSWILSKQVTEKRLGNNNTTQSTGKQANRQTGSTAHNNSTPYRHHTTTTEMPTPAPQKIKVTKTQHTKDAARRSNSRNTTPMSTSSVSRDAEPILSPYLQTSLSQHATLSNSPVDDIFDGSSTSSNPPSAATLRGITESLRTQLLSIIKPRSEICDRLMRELSGKRKERTERTRQRDIEMAEQEAANARRKEVIVAVTPKKRSHDGESRPLAVGAHGLARQDGGDTHTGAQEQPAKNNAASPDSDAEDPHQPAPAPAVPQFQIFGEDPSEYPDPTVYEILDITPDMDEEQKKEILCVAGYPESDLHDLTAGTPPDKDFSNAKPTNQVGFVTFQNYVEPFIRPLTEEERAFLGERGDRERPFVIPKLGAKPYKEIWAEEDDAVAPNINSNRLPTNEPRGDVAELDDQMAETDEVSTGPLTSRLLTTLRPELWRTNGKDTGATLGGIDDMDIDEEPTGHAAPEPPATAFPEQNWKNLPQPAKADYASLDDRLLQEVKWLGLLPPNEQPDHASSMDDEVTARLRYLQSELKRQSIINGARKERLIGLTEDWQAKQEYSTIADDTDNQINAAYLKRNRNISKKGKQVKRPGGAGGGSHAVGVARPGSAVPSVGEPIRSLMERRKKWREWLGPIVDNGKDYNFDSADSAEQGGGELAATSRAEVEEQNGIESAAIQELVEARNDSGEQASPGTLVGSPDEVEE</sequence>
<feature type="region of interest" description="Disordered" evidence="6">
    <location>
        <begin position="599"/>
        <end position="633"/>
    </location>
</feature>
<dbReference type="GO" id="GO:0003713">
    <property type="term" value="F:transcription coactivator activity"/>
    <property type="evidence" value="ECO:0007669"/>
    <property type="project" value="TreeGrafter"/>
</dbReference>
<dbReference type="Pfam" id="PF10198">
    <property type="entry name" value="Ada3"/>
    <property type="match status" value="1"/>
</dbReference>
<dbReference type="GO" id="GO:0006357">
    <property type="term" value="P:regulation of transcription by RNA polymerase II"/>
    <property type="evidence" value="ECO:0007669"/>
    <property type="project" value="TreeGrafter"/>
</dbReference>
<feature type="region of interest" description="Disordered" evidence="6">
    <location>
        <begin position="473"/>
        <end position="494"/>
    </location>
</feature>